<feature type="compositionally biased region" description="Polar residues" evidence="6">
    <location>
        <begin position="246"/>
        <end position="260"/>
    </location>
</feature>
<dbReference type="GO" id="GO:0005737">
    <property type="term" value="C:cytoplasm"/>
    <property type="evidence" value="ECO:0007669"/>
    <property type="project" value="TreeGrafter"/>
</dbReference>
<feature type="repeat" description="Pumilio" evidence="5">
    <location>
        <begin position="563"/>
        <end position="598"/>
    </location>
</feature>
<feature type="repeat" description="Pumilio" evidence="5">
    <location>
        <begin position="527"/>
        <end position="562"/>
    </location>
</feature>
<name>A0A8A1M9P5_AJECA</name>
<feature type="non-terminal residue" evidence="8">
    <location>
        <position position="843"/>
    </location>
</feature>
<feature type="repeat" description="Pumilio" evidence="5">
    <location>
        <begin position="455"/>
        <end position="490"/>
    </location>
</feature>
<keyword evidence="1" id="KW-0690">Ribosome biogenesis</keyword>
<dbReference type="InterPro" id="IPR033133">
    <property type="entry name" value="PUM-HD"/>
</dbReference>
<dbReference type="PROSITE" id="PS50303">
    <property type="entry name" value="PUM_HD"/>
    <property type="match status" value="1"/>
</dbReference>
<dbReference type="CDD" id="cd07920">
    <property type="entry name" value="Pumilio"/>
    <property type="match status" value="1"/>
</dbReference>
<feature type="compositionally biased region" description="Low complexity" evidence="6">
    <location>
        <begin position="768"/>
        <end position="800"/>
    </location>
</feature>
<dbReference type="AlphaFoldDB" id="A0A8A1M9P5"/>
<dbReference type="PROSITE" id="PS50302">
    <property type="entry name" value="PUM"/>
    <property type="match status" value="7"/>
</dbReference>
<sequence>ALALEDAQRSGVQPSTIGTSSALKDTDPSKPSPASSIGKTFGTPKTNWNSNIWGNSLGGGFGDTAIDKSQRRVDHKGRDPNPELPIEGKTGSGSLLSTSESDGWSGRNNSPWDLSNSTSQLRGPLANPPRQVLQNDHSTPLGISNTSSVTSASYFSVSQSSTIGHPSHTPNNMSFITHPDIFPSSPAQDNSAVVGLTTYRSDEAGRRRMSCVPLRNNLGASLPHKQGLSLCDIDAPLSEKAINSLNLQSFSPNGTDQTPGSKEHSPYGHFSHSSVSVVPQRPAHSAHASFHSDSHDAGPRYTGSQSDLISGVGKLQVQDEAYYNFNPNVVAQRLSYHSSTSYDPSLNRFQSPNLSSHGAGFLAPDDTIDIPANHPFNELRSNDRGPASQRVSDFTRNMHNFYSAGGTPIPNGQFCTSSGSRLTGQLPDGQTELPERKLCGLQQEQQEYLNDEKDQVFREILQLMTDVFGNYVVQKLFEHGNQSQKKILANQMKGHILALSTQMYGCRVVQKALEHILTDQQASMVKELENHVLKCVKDQNGNHVIQKAVERVPSVHIQFIINAFKGQVHRLAAHPYGCRVIQRMLEHCTEPDRRAILEELHACSTSLIPDQFGNYVIQHVIGNGEEHDKARIISIVISQLLVFSKHKFASNVVEKSIEFGADDQRAEILRQLTTPNDRGESPLLGLMRDQYGNYVIQKVLGQLNGLEREALVKKIEPQLTQLKKFSYGKQIAAIEKLIYDSHTTDGHSDSLSTHRKTSSRLSLSELNTSPSSTDDSGTPTSPSLGTQSSRSSSLPSTTTSDVEGPMDQRKQNIVFSTVTTPMSECNEGLQVPALENPDLKFAH</sequence>
<feature type="repeat" description="Pumilio" evidence="5">
    <location>
        <begin position="635"/>
        <end position="670"/>
    </location>
</feature>
<evidence type="ECO:0000256" key="4">
    <source>
        <dbReference type="ARBA" id="ARBA00024893"/>
    </source>
</evidence>
<feature type="region of interest" description="Disordered" evidence="6">
    <location>
        <begin position="743"/>
        <end position="811"/>
    </location>
</feature>
<reference evidence="8" key="1">
    <citation type="submission" date="2021-01" db="EMBL/GenBank/DDBJ databases">
        <title>Chromosome-level genome assembly of a human fungal pathogen reveals clustering of transcriptionally co-regulated genes.</title>
        <authorList>
            <person name="Voorhies M."/>
            <person name="Cohen S."/>
            <person name="Shea T.P."/>
            <person name="Petrus S."/>
            <person name="Munoz J.F."/>
            <person name="Poplawski S."/>
            <person name="Goldman W.E."/>
            <person name="Michael T."/>
            <person name="Cuomo C.A."/>
            <person name="Sil A."/>
            <person name="Beyhan S."/>
        </authorList>
    </citation>
    <scope>NUCLEOTIDE SEQUENCE</scope>
    <source>
        <strain evidence="8">WU24</strain>
    </source>
</reference>
<keyword evidence="3" id="KW-0677">Repeat</keyword>
<evidence type="ECO:0000256" key="2">
    <source>
        <dbReference type="ARBA" id="ARBA00022552"/>
    </source>
</evidence>
<dbReference type="GO" id="GO:0006364">
    <property type="term" value="P:rRNA processing"/>
    <property type="evidence" value="ECO:0007669"/>
    <property type="project" value="UniProtKB-KW"/>
</dbReference>
<evidence type="ECO:0000256" key="6">
    <source>
        <dbReference type="SAM" id="MobiDB-lite"/>
    </source>
</evidence>
<gene>
    <name evidence="8" type="ORF">I7I51_00293</name>
</gene>
<protein>
    <submittedName>
        <fullName evidence="8">Pumilio domain-containing protein</fullName>
    </submittedName>
</protein>
<feature type="region of interest" description="Disordered" evidence="6">
    <location>
        <begin position="1"/>
        <end position="131"/>
    </location>
</feature>
<evidence type="ECO:0000313" key="8">
    <source>
        <dbReference type="EMBL" id="QSS63236.1"/>
    </source>
</evidence>
<dbReference type="InterPro" id="IPR001313">
    <property type="entry name" value="Pumilio_RNA-bd_rpt"/>
</dbReference>
<feature type="compositionally biased region" description="Polar residues" evidence="6">
    <location>
        <begin position="32"/>
        <end position="54"/>
    </location>
</feature>
<dbReference type="InterPro" id="IPR016024">
    <property type="entry name" value="ARM-type_fold"/>
</dbReference>
<evidence type="ECO:0000256" key="3">
    <source>
        <dbReference type="ARBA" id="ARBA00022737"/>
    </source>
</evidence>
<feature type="compositionally biased region" description="Polar residues" evidence="6">
    <location>
        <begin position="106"/>
        <end position="121"/>
    </location>
</feature>
<keyword evidence="2" id="KW-0698">rRNA processing</keyword>
<dbReference type="SMART" id="SM00025">
    <property type="entry name" value="Pumilio"/>
    <property type="match status" value="7"/>
</dbReference>
<dbReference type="InterPro" id="IPR033712">
    <property type="entry name" value="Pumilio_RNA-bd"/>
</dbReference>
<accession>A0A8A1M9P5</accession>
<feature type="repeat" description="Pumilio" evidence="5">
    <location>
        <begin position="491"/>
        <end position="526"/>
    </location>
</feature>
<dbReference type="GO" id="GO:0003730">
    <property type="term" value="F:mRNA 3'-UTR binding"/>
    <property type="evidence" value="ECO:0007669"/>
    <property type="project" value="TreeGrafter"/>
</dbReference>
<evidence type="ECO:0000313" key="9">
    <source>
        <dbReference type="Proteomes" id="UP000663671"/>
    </source>
</evidence>
<dbReference type="PANTHER" id="PTHR12537:SF12">
    <property type="entry name" value="MATERNAL PROTEIN PUMILIO"/>
    <property type="match status" value="1"/>
</dbReference>
<dbReference type="EMBL" id="CP069114">
    <property type="protein sequence ID" value="QSS63236.1"/>
    <property type="molecule type" value="Genomic_DNA"/>
</dbReference>
<dbReference type="Pfam" id="PF00806">
    <property type="entry name" value="PUF"/>
    <property type="match status" value="7"/>
</dbReference>
<feature type="domain" description="PUM-HD" evidence="7">
    <location>
        <begin position="390"/>
        <end position="739"/>
    </location>
</feature>
<dbReference type="OrthoDB" id="668540at2759"/>
<dbReference type="Proteomes" id="UP000663671">
    <property type="component" value="Chromosome 1"/>
</dbReference>
<feature type="repeat" description="Pumilio" evidence="5">
    <location>
        <begin position="671"/>
        <end position="713"/>
    </location>
</feature>
<feature type="compositionally biased region" description="Polar residues" evidence="6">
    <location>
        <begin position="10"/>
        <end position="23"/>
    </location>
</feature>
<dbReference type="InterPro" id="IPR011989">
    <property type="entry name" value="ARM-like"/>
</dbReference>
<feature type="compositionally biased region" description="Basic and acidic residues" evidence="6">
    <location>
        <begin position="65"/>
        <end position="81"/>
    </location>
</feature>
<evidence type="ECO:0000259" key="7">
    <source>
        <dbReference type="PROSITE" id="PS50303"/>
    </source>
</evidence>
<dbReference type="SUPFAM" id="SSF48371">
    <property type="entry name" value="ARM repeat"/>
    <property type="match status" value="1"/>
</dbReference>
<dbReference type="VEuPathDB" id="FungiDB:I7I51_00293"/>
<proteinExistence type="predicted"/>
<feature type="repeat" description="Pumilio" evidence="5">
    <location>
        <begin position="599"/>
        <end position="634"/>
    </location>
</feature>
<feature type="region of interest" description="Disordered" evidence="6">
    <location>
        <begin position="246"/>
        <end position="305"/>
    </location>
</feature>
<organism evidence="8 9">
    <name type="scientific">Ajellomyces capsulatus</name>
    <name type="common">Darling's disease fungus</name>
    <name type="synonym">Histoplasma capsulatum</name>
    <dbReference type="NCBI Taxonomy" id="5037"/>
    <lineage>
        <taxon>Eukaryota</taxon>
        <taxon>Fungi</taxon>
        <taxon>Dikarya</taxon>
        <taxon>Ascomycota</taxon>
        <taxon>Pezizomycotina</taxon>
        <taxon>Eurotiomycetes</taxon>
        <taxon>Eurotiomycetidae</taxon>
        <taxon>Onygenales</taxon>
        <taxon>Ajellomycetaceae</taxon>
        <taxon>Histoplasma</taxon>
    </lineage>
</organism>
<feature type="compositionally biased region" description="Low complexity" evidence="6">
    <location>
        <begin position="87"/>
        <end position="101"/>
    </location>
</feature>
<dbReference type="GO" id="GO:0000288">
    <property type="term" value="P:nuclear-transcribed mRNA catabolic process, deadenylation-dependent decay"/>
    <property type="evidence" value="ECO:0007669"/>
    <property type="project" value="TreeGrafter"/>
</dbReference>
<comment type="function">
    <text evidence="4">RNA-binding nucleolar protein required for pre-rRNA processing. Involved in production of 18S rRNA and assembly of small ribosomal subunit.</text>
</comment>
<evidence type="ECO:0000256" key="5">
    <source>
        <dbReference type="PROSITE-ProRule" id="PRU00317"/>
    </source>
</evidence>
<dbReference type="Gene3D" id="1.25.10.10">
    <property type="entry name" value="Leucine-rich Repeat Variant"/>
    <property type="match status" value="1"/>
</dbReference>
<evidence type="ECO:0000256" key="1">
    <source>
        <dbReference type="ARBA" id="ARBA00022517"/>
    </source>
</evidence>
<dbReference type="PANTHER" id="PTHR12537">
    <property type="entry name" value="RNA BINDING PROTEIN PUMILIO-RELATED"/>
    <property type="match status" value="1"/>
</dbReference>